<gene>
    <name evidence="4" type="ORF">HNQ39_002483</name>
</gene>
<dbReference type="AlphaFoldDB" id="A0A7W9SPY0"/>
<dbReference type="Proteomes" id="UP000520814">
    <property type="component" value="Unassembled WGS sequence"/>
</dbReference>
<sequence>MKLQLATQDDWELVRTLRLEALQSEPGVFGSSYARESVYDEAQWRTWSAGPSKAVFLLYDDTSLIGLTGILAHPNDPTTAMCIASYLKPAYRGQKLSRLFYQARLDWAREQGFTRLVVGHRASNTPSMRANQAFGFQETHREPHTWHDGTEEQEIYYELLLPGHAVGG</sequence>
<evidence type="ECO:0000256" key="2">
    <source>
        <dbReference type="ARBA" id="ARBA00023315"/>
    </source>
</evidence>
<reference evidence="4 5" key="1">
    <citation type="submission" date="2020-08" db="EMBL/GenBank/DDBJ databases">
        <title>Genomic Encyclopedia of Type Strains, Phase IV (KMG-IV): sequencing the most valuable type-strain genomes for metagenomic binning, comparative biology and taxonomic classification.</title>
        <authorList>
            <person name="Goeker M."/>
        </authorList>
    </citation>
    <scope>NUCLEOTIDE SEQUENCE [LARGE SCALE GENOMIC DNA]</scope>
    <source>
        <strain evidence="4 5">DSM 23562</strain>
    </source>
</reference>
<dbReference type="CDD" id="cd04301">
    <property type="entry name" value="NAT_SF"/>
    <property type="match status" value="1"/>
</dbReference>
<name>A0A7W9SPY0_ARMRO</name>
<evidence type="ECO:0000313" key="5">
    <source>
        <dbReference type="Proteomes" id="UP000520814"/>
    </source>
</evidence>
<dbReference type="RefSeq" id="WP_184196128.1">
    <property type="nucleotide sequence ID" value="NZ_JACHGW010000002.1"/>
</dbReference>
<feature type="domain" description="N-acetyltransferase" evidence="3">
    <location>
        <begin position="1"/>
        <end position="162"/>
    </location>
</feature>
<accession>A0A7W9SPY0</accession>
<dbReference type="Gene3D" id="3.40.630.30">
    <property type="match status" value="1"/>
</dbReference>
<dbReference type="SUPFAM" id="SSF55729">
    <property type="entry name" value="Acyl-CoA N-acyltransferases (Nat)"/>
    <property type="match status" value="1"/>
</dbReference>
<dbReference type="Pfam" id="PF00583">
    <property type="entry name" value="Acetyltransf_1"/>
    <property type="match status" value="1"/>
</dbReference>
<dbReference type="PROSITE" id="PS51186">
    <property type="entry name" value="GNAT"/>
    <property type="match status" value="1"/>
</dbReference>
<dbReference type="GO" id="GO:0016747">
    <property type="term" value="F:acyltransferase activity, transferring groups other than amino-acyl groups"/>
    <property type="evidence" value="ECO:0007669"/>
    <property type="project" value="InterPro"/>
</dbReference>
<evidence type="ECO:0000259" key="3">
    <source>
        <dbReference type="PROSITE" id="PS51186"/>
    </source>
</evidence>
<keyword evidence="5" id="KW-1185">Reference proteome</keyword>
<comment type="caution">
    <text evidence="4">The sequence shown here is derived from an EMBL/GenBank/DDBJ whole genome shotgun (WGS) entry which is preliminary data.</text>
</comment>
<proteinExistence type="predicted"/>
<dbReference type="EMBL" id="JACHGW010000002">
    <property type="protein sequence ID" value="MBB6050692.1"/>
    <property type="molecule type" value="Genomic_DNA"/>
</dbReference>
<evidence type="ECO:0000256" key="1">
    <source>
        <dbReference type="ARBA" id="ARBA00022679"/>
    </source>
</evidence>
<protein>
    <submittedName>
        <fullName evidence="4">RimJ/RimL family protein N-acetyltransferase</fullName>
    </submittedName>
</protein>
<dbReference type="PANTHER" id="PTHR43877:SF2">
    <property type="entry name" value="AMINOALKYLPHOSPHONATE N-ACETYLTRANSFERASE-RELATED"/>
    <property type="match status" value="1"/>
</dbReference>
<dbReference type="InterPro" id="IPR050832">
    <property type="entry name" value="Bact_Acetyltransf"/>
</dbReference>
<dbReference type="PANTHER" id="PTHR43877">
    <property type="entry name" value="AMINOALKYLPHOSPHONATE N-ACETYLTRANSFERASE-RELATED-RELATED"/>
    <property type="match status" value="1"/>
</dbReference>
<keyword evidence="2" id="KW-0012">Acyltransferase</keyword>
<evidence type="ECO:0000313" key="4">
    <source>
        <dbReference type="EMBL" id="MBB6050692.1"/>
    </source>
</evidence>
<dbReference type="InterPro" id="IPR016181">
    <property type="entry name" value="Acyl_CoA_acyltransferase"/>
</dbReference>
<organism evidence="4 5">
    <name type="scientific">Armatimonas rosea</name>
    <dbReference type="NCBI Taxonomy" id="685828"/>
    <lineage>
        <taxon>Bacteria</taxon>
        <taxon>Bacillati</taxon>
        <taxon>Armatimonadota</taxon>
        <taxon>Armatimonadia</taxon>
        <taxon>Armatimonadales</taxon>
        <taxon>Armatimonadaceae</taxon>
        <taxon>Armatimonas</taxon>
    </lineage>
</organism>
<dbReference type="InterPro" id="IPR000182">
    <property type="entry name" value="GNAT_dom"/>
</dbReference>
<keyword evidence="1 4" id="KW-0808">Transferase</keyword>